<accession>A0A5N5V5Y5</accession>
<dbReference type="AlphaFoldDB" id="A0A5N5V5Y5"/>
<keyword evidence="4" id="KW-1185">Reference proteome</keyword>
<feature type="signal peptide" evidence="2">
    <location>
        <begin position="1"/>
        <end position="26"/>
    </location>
</feature>
<gene>
    <name evidence="3" type="ORF">MPHL21000_08090</name>
</gene>
<evidence type="ECO:0000313" key="4">
    <source>
        <dbReference type="Proteomes" id="UP000325690"/>
    </source>
</evidence>
<comment type="caution">
    <text evidence="3">The sequence shown here is derived from an EMBL/GenBank/DDBJ whole genome shotgun (WGS) entry which is preliminary data.</text>
</comment>
<feature type="region of interest" description="Disordered" evidence="1">
    <location>
        <begin position="120"/>
        <end position="141"/>
    </location>
</feature>
<evidence type="ECO:0000313" key="3">
    <source>
        <dbReference type="EMBL" id="KAB7757148.1"/>
    </source>
</evidence>
<name>A0A5N5V5Y5_MYCPH</name>
<dbReference type="RefSeq" id="WP_003886593.1">
    <property type="nucleotide sequence ID" value="NZ_ANBO01000012.1"/>
</dbReference>
<dbReference type="GeneID" id="74300703"/>
<dbReference type="Proteomes" id="UP000325690">
    <property type="component" value="Unassembled WGS sequence"/>
</dbReference>
<organism evidence="3 4">
    <name type="scientific">Mycolicibacterium phlei DSM 43239 = CCUG 21000</name>
    <dbReference type="NCBI Taxonomy" id="1226750"/>
    <lineage>
        <taxon>Bacteria</taxon>
        <taxon>Bacillati</taxon>
        <taxon>Actinomycetota</taxon>
        <taxon>Actinomycetes</taxon>
        <taxon>Mycobacteriales</taxon>
        <taxon>Mycobacteriaceae</taxon>
        <taxon>Mycolicibacterium</taxon>
    </lineage>
</organism>
<evidence type="ECO:0008006" key="5">
    <source>
        <dbReference type="Google" id="ProtNLM"/>
    </source>
</evidence>
<sequence length="141" mass="14421">MRSLHVCATAVAFTAVAAATAAPATAQGRLDGAFTFVNGPTTNQWYITSQCNPEGVCAGTVTTSTGVIAHIGRTADGPWTVSRHDVPNGWICPDGSTAPGDQTYTFDPVTLAGTLSATSRPGACGNPEPAHMEQPISLHPA</sequence>
<reference evidence="3 4" key="1">
    <citation type="submission" date="2012-10" db="EMBL/GenBank/DDBJ databases">
        <title>The draft sequence of the Mycobacterium pheli genome.</title>
        <authorList>
            <person name="Pettersson B.M.F."/>
            <person name="Das S."/>
            <person name="Dasgupta S."/>
            <person name="Bhattacharya A."/>
            <person name="Kirsebom L.A."/>
        </authorList>
    </citation>
    <scope>NUCLEOTIDE SEQUENCE [LARGE SCALE GENOMIC DNA]</scope>
    <source>
        <strain evidence="3 4">CCUG 21000</strain>
    </source>
</reference>
<dbReference type="EMBL" id="ANBP01000009">
    <property type="protein sequence ID" value="KAB7757148.1"/>
    <property type="molecule type" value="Genomic_DNA"/>
</dbReference>
<proteinExistence type="predicted"/>
<keyword evidence="2" id="KW-0732">Signal</keyword>
<protein>
    <recommendedName>
        <fullName evidence="5">Secreted protein</fullName>
    </recommendedName>
</protein>
<evidence type="ECO:0000256" key="1">
    <source>
        <dbReference type="SAM" id="MobiDB-lite"/>
    </source>
</evidence>
<evidence type="ECO:0000256" key="2">
    <source>
        <dbReference type="SAM" id="SignalP"/>
    </source>
</evidence>
<feature type="chain" id="PRO_5038733144" description="Secreted protein" evidence="2">
    <location>
        <begin position="27"/>
        <end position="141"/>
    </location>
</feature>